<protein>
    <submittedName>
        <fullName evidence="8">ABC transporter permease</fullName>
    </submittedName>
</protein>
<organism evidence="8 9">
    <name type="scientific">Alkalibaculum sporogenes</name>
    <dbReference type="NCBI Taxonomy" id="2655001"/>
    <lineage>
        <taxon>Bacteria</taxon>
        <taxon>Bacillati</taxon>
        <taxon>Bacillota</taxon>
        <taxon>Clostridia</taxon>
        <taxon>Eubacteriales</taxon>
        <taxon>Eubacteriaceae</taxon>
        <taxon>Alkalibaculum</taxon>
    </lineage>
</organism>
<dbReference type="Gene3D" id="3.40.1710.10">
    <property type="entry name" value="abc type-2 transporter like domain"/>
    <property type="match status" value="1"/>
</dbReference>
<evidence type="ECO:0000256" key="2">
    <source>
        <dbReference type="ARBA" id="ARBA00022475"/>
    </source>
</evidence>
<feature type="domain" description="ABC-2 type transporter transmembrane" evidence="7">
    <location>
        <begin position="21"/>
        <end position="377"/>
    </location>
</feature>
<evidence type="ECO:0000259" key="7">
    <source>
        <dbReference type="Pfam" id="PF12698"/>
    </source>
</evidence>
<evidence type="ECO:0000256" key="5">
    <source>
        <dbReference type="ARBA" id="ARBA00023136"/>
    </source>
</evidence>
<dbReference type="Pfam" id="PF12698">
    <property type="entry name" value="ABC2_membrane_3"/>
    <property type="match status" value="1"/>
</dbReference>
<dbReference type="GO" id="GO:0005886">
    <property type="term" value="C:plasma membrane"/>
    <property type="evidence" value="ECO:0007669"/>
    <property type="project" value="UniProtKB-SubCell"/>
</dbReference>
<evidence type="ECO:0000256" key="6">
    <source>
        <dbReference type="SAM" id="Phobius"/>
    </source>
</evidence>
<keyword evidence="4 6" id="KW-1133">Transmembrane helix</keyword>
<name>A0A6A7K958_9FIRM</name>
<keyword evidence="9" id="KW-1185">Reference proteome</keyword>
<evidence type="ECO:0000313" key="8">
    <source>
        <dbReference type="EMBL" id="MPW25727.1"/>
    </source>
</evidence>
<comment type="subcellular location">
    <subcellularLocation>
        <location evidence="1">Cell membrane</location>
        <topology evidence="1">Multi-pass membrane protein</topology>
    </subcellularLocation>
</comment>
<keyword evidence="2" id="KW-1003">Cell membrane</keyword>
<evidence type="ECO:0000313" key="9">
    <source>
        <dbReference type="Proteomes" id="UP000440004"/>
    </source>
</evidence>
<feature type="transmembrane region" description="Helical" evidence="6">
    <location>
        <begin position="262"/>
        <end position="287"/>
    </location>
</feature>
<dbReference type="EMBL" id="WHNX01000010">
    <property type="protein sequence ID" value="MPW25727.1"/>
    <property type="molecule type" value="Genomic_DNA"/>
</dbReference>
<evidence type="ECO:0000256" key="3">
    <source>
        <dbReference type="ARBA" id="ARBA00022692"/>
    </source>
</evidence>
<keyword evidence="5 6" id="KW-0472">Membrane</keyword>
<dbReference type="PANTHER" id="PTHR30294:SF29">
    <property type="entry name" value="MULTIDRUG ABC TRANSPORTER PERMEASE YBHS-RELATED"/>
    <property type="match status" value="1"/>
</dbReference>
<dbReference type="Proteomes" id="UP000440004">
    <property type="component" value="Unassembled WGS sequence"/>
</dbReference>
<dbReference type="GO" id="GO:0140359">
    <property type="term" value="F:ABC-type transporter activity"/>
    <property type="evidence" value="ECO:0007669"/>
    <property type="project" value="InterPro"/>
</dbReference>
<dbReference type="InterPro" id="IPR051449">
    <property type="entry name" value="ABC-2_transporter_component"/>
</dbReference>
<accession>A0A6A7K958</accession>
<feature type="transmembrane region" description="Helical" evidence="6">
    <location>
        <begin position="12"/>
        <end position="34"/>
    </location>
</feature>
<evidence type="ECO:0000256" key="1">
    <source>
        <dbReference type="ARBA" id="ARBA00004651"/>
    </source>
</evidence>
<feature type="transmembrane region" description="Helical" evidence="6">
    <location>
        <begin position="235"/>
        <end position="256"/>
    </location>
</feature>
<dbReference type="PANTHER" id="PTHR30294">
    <property type="entry name" value="MEMBRANE COMPONENT OF ABC TRANSPORTER YHHJ-RELATED"/>
    <property type="match status" value="1"/>
</dbReference>
<gene>
    <name evidence="8" type="ORF">GC105_07985</name>
</gene>
<evidence type="ECO:0000256" key="4">
    <source>
        <dbReference type="ARBA" id="ARBA00022989"/>
    </source>
</evidence>
<feature type="transmembrane region" description="Helical" evidence="6">
    <location>
        <begin position="191"/>
        <end position="214"/>
    </location>
</feature>
<proteinExistence type="predicted"/>
<dbReference type="RefSeq" id="WP_152803476.1">
    <property type="nucleotide sequence ID" value="NZ_WHNX01000010.1"/>
</dbReference>
<feature type="transmembrane region" description="Helical" evidence="6">
    <location>
        <begin position="358"/>
        <end position="379"/>
    </location>
</feature>
<comment type="caution">
    <text evidence="8">The sequence shown here is derived from an EMBL/GenBank/DDBJ whole genome shotgun (WGS) entry which is preliminary data.</text>
</comment>
<feature type="transmembrane region" description="Helical" evidence="6">
    <location>
        <begin position="299"/>
        <end position="318"/>
    </location>
</feature>
<sequence length="388" mass="43363">MQVFKLYIKLFTKALPTIAIYIGVFLAIVVLSTLNNNDTNSTIFEESKVRIAYINRDEESILLQGFKNHLGNSSVFVDIEDTDEGLKDALFFRDATYILIIPEGFTRDFLSGNEPILNKIHLPDFMDATIDLAVNNYFNTARTYLNHIENLSEKEIVEKVTRDLNTKVEVNIYSGKVDQVDSSSTIFYYDYLVYVILSVMILGIGSIMITFSNLDIKRRNLASPISLVNYQFQQILAYLFFAVICLVIFISIGLLLTSQSLFQITSLLLILNVISFTTCALSIAYLVGSLVKSRGSTDMIANVIGLGMSFIGGVFVPIEFLGETVIQVSKFTPAYWYTTANGAIANLTNFTWNNLSSIFSHMLIQLGFTIAIFAVALVINKNKSTEAV</sequence>
<dbReference type="InterPro" id="IPR013525">
    <property type="entry name" value="ABC2_TM"/>
</dbReference>
<keyword evidence="3 6" id="KW-0812">Transmembrane</keyword>
<dbReference type="AlphaFoldDB" id="A0A6A7K958"/>
<reference evidence="8 9" key="1">
    <citation type="submission" date="2019-10" db="EMBL/GenBank/DDBJ databases">
        <title>Alkalibaculum tamaniensis sp.nov., a new alkaliphilic acetogen, isolated on methoxylated aromatics from a mud volcano.</title>
        <authorList>
            <person name="Khomyakova M.A."/>
            <person name="Merkel A.Y."/>
            <person name="Bonch-Osmolovskaya E.A."/>
            <person name="Slobodkin A.I."/>
        </authorList>
    </citation>
    <scope>NUCLEOTIDE SEQUENCE [LARGE SCALE GENOMIC DNA]</scope>
    <source>
        <strain evidence="8 9">M08DMB</strain>
    </source>
</reference>